<comment type="similarity">
    <text evidence="2">Belongs to the CBF/MAK21 family.</text>
</comment>
<dbReference type="GO" id="GO:0032040">
    <property type="term" value="C:small-subunit processome"/>
    <property type="evidence" value="ECO:0007669"/>
    <property type="project" value="TreeGrafter"/>
</dbReference>
<proteinExistence type="inferred from homology"/>
<comment type="subcellular location">
    <subcellularLocation>
        <location evidence="1">Nucleus membrane</location>
        <topology evidence="1">Multi-pass membrane protein</topology>
    </subcellularLocation>
</comment>
<dbReference type="STRING" id="478820.A0A196SR70"/>
<feature type="compositionally biased region" description="Basic and acidic residues" evidence="5">
    <location>
        <begin position="448"/>
        <end position="464"/>
    </location>
</feature>
<dbReference type="PANTHER" id="PTHR12455:SF0">
    <property type="entry name" value="NUCLEOLAR COMPLEX PROTEIN 4 HOMOLOG"/>
    <property type="match status" value="1"/>
</dbReference>
<dbReference type="Pfam" id="PF03914">
    <property type="entry name" value="CBF"/>
    <property type="match status" value="1"/>
</dbReference>
<sequence length="612" mass="70595">MASNVVKRIRELEKSVDSNVQNTKDILELLKYLDDEKNSYEVVIAAIQSLRRLFTKIIDKNYLRPKTMNASAKLNDAIEKYRVWLLNRYDAFRDELLSLIGVEDKVCQITAFRTAMSFCQKGDYKEMAPSPRFDIPYYRKIVAELLTFNPLPDELRICLKEAGVHMGCDAQEYFEYTDIKYHTINSLRFALTQRANAEPSPESDELEKRVLYVLSLMKTPVDEEVKALGVFPAALAKLVQQKKNFTDLLEEVLRRDLTQSTLEYVLMKMDAEFLPYLASPMQFTDFLTACFDYGGVLSVMSLSSLYEMITHYGVNYPAYFDRLYSLLDEKVFSMKYRQRFLALLVRSLRSSAVPALVLAAFCKRLARIAVVSAPSTALFVVPLLTELVSYHSSLYPLVQVGEKEDVYDVVSVRKMLPGVEEDEVAPAKELEDEDEEESEESEEESEKEEVAAEVDDHRMTERPSAELSSEILKRVLKRMELKRQRCEKEPECPAKQPKVEYAMKTVKEVIRQKAAFDPFDNATNDIQQSHALESYLWELYVLQRHYDPKVVAMMRMLQAKLVKTRQQFNRIVGITYESEFNRLLKEEPGNFAFASRNAGYLSEESVVAKLFI</sequence>
<keyword evidence="4" id="KW-1133">Transmembrane helix</keyword>
<keyword evidence="8" id="KW-1185">Reference proteome</keyword>
<dbReference type="InterPro" id="IPR016024">
    <property type="entry name" value="ARM-type_fold"/>
</dbReference>
<keyword evidence="4" id="KW-0472">Membrane</keyword>
<dbReference type="EMBL" id="LXWW01000001">
    <property type="protein sequence ID" value="OAO18239.1"/>
    <property type="molecule type" value="Genomic_DNA"/>
</dbReference>
<dbReference type="InterPro" id="IPR027193">
    <property type="entry name" value="Noc4"/>
</dbReference>
<evidence type="ECO:0000259" key="6">
    <source>
        <dbReference type="Pfam" id="PF03914"/>
    </source>
</evidence>
<dbReference type="SUPFAM" id="SSF48371">
    <property type="entry name" value="ARM repeat"/>
    <property type="match status" value="1"/>
</dbReference>
<feature type="compositionally biased region" description="Acidic residues" evidence="5">
    <location>
        <begin position="422"/>
        <end position="447"/>
    </location>
</feature>
<evidence type="ECO:0000256" key="1">
    <source>
        <dbReference type="ARBA" id="ARBA00004232"/>
    </source>
</evidence>
<evidence type="ECO:0000256" key="5">
    <source>
        <dbReference type="SAM" id="MobiDB-lite"/>
    </source>
</evidence>
<gene>
    <name evidence="7" type="ORF">AV274_0021</name>
</gene>
<organism evidence="7 8">
    <name type="scientific">Blastocystis sp. subtype 1 (strain ATCC 50177 / NandII)</name>
    <dbReference type="NCBI Taxonomy" id="478820"/>
    <lineage>
        <taxon>Eukaryota</taxon>
        <taxon>Sar</taxon>
        <taxon>Stramenopiles</taxon>
        <taxon>Bigyra</taxon>
        <taxon>Opalozoa</taxon>
        <taxon>Opalinata</taxon>
        <taxon>Blastocystidae</taxon>
        <taxon>Blastocystis</taxon>
    </lineage>
</organism>
<reference evidence="7 8" key="1">
    <citation type="submission" date="2016-05" db="EMBL/GenBank/DDBJ databases">
        <title>Nuclear genome of Blastocystis sp. subtype 1 NandII.</title>
        <authorList>
            <person name="Gentekaki E."/>
            <person name="Curtis B."/>
            <person name="Stairs C."/>
            <person name="Eme L."/>
            <person name="Herman E."/>
            <person name="Klimes V."/>
            <person name="Arias M.C."/>
            <person name="Elias M."/>
            <person name="Hilliou F."/>
            <person name="Klute M."/>
            <person name="Malik S.-B."/>
            <person name="Pightling A."/>
            <person name="Rachubinski R."/>
            <person name="Salas D."/>
            <person name="Schlacht A."/>
            <person name="Suga H."/>
            <person name="Archibald J."/>
            <person name="Ball S.G."/>
            <person name="Clark G."/>
            <person name="Dacks J."/>
            <person name="Van Der Giezen M."/>
            <person name="Tsaousis A."/>
            <person name="Roger A."/>
        </authorList>
    </citation>
    <scope>NUCLEOTIDE SEQUENCE [LARGE SCALE GENOMIC DNA]</scope>
    <source>
        <strain evidence="8">ATCC 50177 / NandII</strain>
    </source>
</reference>
<protein>
    <submittedName>
        <fullName evidence="7">Nucleolar complex protein 4</fullName>
    </submittedName>
</protein>
<evidence type="ECO:0000256" key="2">
    <source>
        <dbReference type="ARBA" id="ARBA00007797"/>
    </source>
</evidence>
<dbReference type="GO" id="GO:0042254">
    <property type="term" value="P:ribosome biogenesis"/>
    <property type="evidence" value="ECO:0007669"/>
    <property type="project" value="InterPro"/>
</dbReference>
<dbReference type="InterPro" id="IPR005612">
    <property type="entry name" value="CCAAT-binding_factor"/>
</dbReference>
<dbReference type="OrthoDB" id="10263185at2759"/>
<dbReference type="GO" id="GO:0031965">
    <property type="term" value="C:nuclear membrane"/>
    <property type="evidence" value="ECO:0007669"/>
    <property type="project" value="UniProtKB-SubCell"/>
</dbReference>
<dbReference type="PANTHER" id="PTHR12455">
    <property type="entry name" value="NUCLEOLAR COMPLEX PROTEIN 4"/>
    <property type="match status" value="1"/>
</dbReference>
<name>A0A196SR70_BLAHN</name>
<accession>A0A196SR70</accession>
<dbReference type="Proteomes" id="UP000078348">
    <property type="component" value="Unassembled WGS sequence"/>
</dbReference>
<feature type="region of interest" description="Disordered" evidence="5">
    <location>
        <begin position="422"/>
        <end position="466"/>
    </location>
</feature>
<dbReference type="AlphaFoldDB" id="A0A196SR70"/>
<keyword evidence="3" id="KW-0812">Transmembrane</keyword>
<evidence type="ECO:0000313" key="8">
    <source>
        <dbReference type="Proteomes" id="UP000078348"/>
    </source>
</evidence>
<evidence type="ECO:0000313" key="7">
    <source>
        <dbReference type="EMBL" id="OAO18239.1"/>
    </source>
</evidence>
<evidence type="ECO:0000256" key="3">
    <source>
        <dbReference type="ARBA" id="ARBA00022692"/>
    </source>
</evidence>
<evidence type="ECO:0000256" key="4">
    <source>
        <dbReference type="ARBA" id="ARBA00022989"/>
    </source>
</evidence>
<dbReference type="GO" id="GO:0030692">
    <property type="term" value="C:Noc4p-Nop14p complex"/>
    <property type="evidence" value="ECO:0007669"/>
    <property type="project" value="TreeGrafter"/>
</dbReference>
<feature type="domain" description="CCAAT-binding factor" evidence="6">
    <location>
        <begin position="298"/>
        <end position="553"/>
    </location>
</feature>
<comment type="caution">
    <text evidence="7">The sequence shown here is derived from an EMBL/GenBank/DDBJ whole genome shotgun (WGS) entry which is preliminary data.</text>
</comment>